<dbReference type="PANTHER" id="PTHR23150:SF35">
    <property type="entry name" value="BLL6746 PROTEIN"/>
    <property type="match status" value="1"/>
</dbReference>
<dbReference type="Gene3D" id="3.90.1580.10">
    <property type="entry name" value="paralog of FGE (formylglycine-generating enzyme)"/>
    <property type="match status" value="1"/>
</dbReference>
<dbReference type="InterPro" id="IPR042095">
    <property type="entry name" value="SUMF_sf"/>
</dbReference>
<feature type="domain" description="Sulfatase-modifying factor enzyme-like" evidence="2">
    <location>
        <begin position="346"/>
        <end position="619"/>
    </location>
</feature>
<dbReference type="InterPro" id="IPR011990">
    <property type="entry name" value="TPR-like_helical_dom_sf"/>
</dbReference>
<dbReference type="SUPFAM" id="SSF56436">
    <property type="entry name" value="C-type lectin-like"/>
    <property type="match status" value="1"/>
</dbReference>
<protein>
    <submittedName>
        <fullName evidence="3">Formylglycine-generating enzyme family protein</fullName>
    </submittedName>
</protein>
<evidence type="ECO:0000313" key="3">
    <source>
        <dbReference type="EMBL" id="MBZ4038755.1"/>
    </source>
</evidence>
<comment type="caution">
    <text evidence="3">The sequence shown here is derived from an EMBL/GenBank/DDBJ whole genome shotgun (WGS) entry which is preliminary data.</text>
</comment>
<evidence type="ECO:0000256" key="1">
    <source>
        <dbReference type="SAM" id="MobiDB-lite"/>
    </source>
</evidence>
<keyword evidence="4" id="KW-1185">Reference proteome</keyword>
<reference evidence="3 4" key="1">
    <citation type="submission" date="2021-09" db="EMBL/GenBank/DDBJ databases">
        <title>Lysobacter sp. 13A isolated from the river sediment.</title>
        <authorList>
            <person name="Liu H."/>
            <person name="Li S."/>
            <person name="Mao S."/>
        </authorList>
    </citation>
    <scope>NUCLEOTIDE SEQUENCE [LARGE SCALE GENOMIC DNA]</scope>
    <source>
        <strain evidence="3 4">13A</strain>
    </source>
</reference>
<proteinExistence type="predicted"/>
<evidence type="ECO:0000259" key="2">
    <source>
        <dbReference type="Pfam" id="PF03781"/>
    </source>
</evidence>
<dbReference type="Gene3D" id="1.25.40.10">
    <property type="entry name" value="Tetratricopeptide repeat domain"/>
    <property type="match status" value="1"/>
</dbReference>
<accession>A0ABS7T4G9</accession>
<dbReference type="RefSeq" id="WP_223674964.1">
    <property type="nucleotide sequence ID" value="NZ_JAINZW010000002.1"/>
</dbReference>
<organism evidence="3 4">
    <name type="scientific">Novilysobacter selenitireducens</name>
    <dbReference type="NCBI Taxonomy" id="2872639"/>
    <lineage>
        <taxon>Bacteria</taxon>
        <taxon>Pseudomonadati</taxon>
        <taxon>Pseudomonadota</taxon>
        <taxon>Gammaproteobacteria</taxon>
        <taxon>Lysobacterales</taxon>
        <taxon>Lysobacteraceae</taxon>
        <taxon>Novilysobacter</taxon>
    </lineage>
</organism>
<dbReference type="InterPro" id="IPR016187">
    <property type="entry name" value="CTDL_fold"/>
</dbReference>
<dbReference type="InterPro" id="IPR005532">
    <property type="entry name" value="SUMF_dom"/>
</dbReference>
<dbReference type="PANTHER" id="PTHR23150">
    <property type="entry name" value="SULFATASE MODIFYING FACTOR 1, 2"/>
    <property type="match status" value="1"/>
</dbReference>
<dbReference type="Proteomes" id="UP001430954">
    <property type="component" value="Unassembled WGS sequence"/>
</dbReference>
<dbReference type="EMBL" id="JAINZW010000002">
    <property type="protein sequence ID" value="MBZ4038755.1"/>
    <property type="molecule type" value="Genomic_DNA"/>
</dbReference>
<dbReference type="InterPro" id="IPR051043">
    <property type="entry name" value="Sulfatase_Mod_Factor_Kinase"/>
</dbReference>
<name>A0ABS7T4G9_9GAMM</name>
<gene>
    <name evidence="3" type="ORF">K6753_04350</name>
</gene>
<dbReference type="Pfam" id="PF03781">
    <property type="entry name" value="FGE-sulfatase"/>
    <property type="match status" value="1"/>
</dbReference>
<feature type="region of interest" description="Disordered" evidence="1">
    <location>
        <begin position="490"/>
        <end position="513"/>
    </location>
</feature>
<evidence type="ECO:0000313" key="4">
    <source>
        <dbReference type="Proteomes" id="UP001430954"/>
    </source>
</evidence>
<sequence length="621" mass="66741">MRPPLTAIVWTSLALAVLLPGCGRDDAGEGDTVQAPDAAPSRVRAPIVTVSADQAVSPVAPWQLPAVPVEDEGVEALQTQAAEALEAGRLFDGPQSALPLYVALARHAPDDPDIAAGLDQAVAALLERGDAALAAIDRNPAALRTAHEIGAVARTVAPERESVVRFLSRLDTVDQAQRANRLGEEALNAGRVGENGQGGALARFKEALELRPGDVRAMQGIAASESALIRRAEVAAADDDFAGAERWLQAAAKVRPDFETVPHARDRIERLRATRIGDLRDKGLAALGREDGLSDARAALAELLRIAPPGDPAAVLLRTRIDLATHYGLFRPGQAFTDALRNGGRGPELVVIPHGAFRMGAGDAEADATDAERPARNIRFPRGLAVARHEVTVGEFGRFIAASGYEPRATRRGYSIAYDERSGNLVRRSNVDWRSDYTGNRADPSMPVIHVSAQDAMAYADWLSEQTGERYRLPSEAEFEYALRAGSTSRFPWGEGTPPERTGNFTGALDRSPSGREWRNAFDGYGDGAWGPAEVESYRPGAFGLHDMAGNVSEWVADCWHDSYRRAPDDGQAWVNPGCRTRVVRGGSWASSPAQTRSAWRVASPSDTTNARIGFRVVRDI</sequence>